<proteinExistence type="predicted"/>
<sequence length="163" mass="18635">MNVRWLGPFPAFINYTDDMDDWKGGYATGPVIRIRPKYRDRGDEGIHLHELEHVRQWYAGLMIGVALALALLLVPDLDALSMYWHAALIAGIGIHGLLYLLLWPYRLWAELTAYRKQLATYPAGTDCMWAARALATKYRLRISIDDARRSLSIDGYGHFQGEQ</sequence>
<keyword evidence="1" id="KW-0472">Membrane</keyword>
<evidence type="ECO:0000313" key="2">
    <source>
        <dbReference type="EMBL" id="MBF1165510.1"/>
    </source>
</evidence>
<reference evidence="2" key="1">
    <citation type="submission" date="2020-04" db="EMBL/GenBank/DDBJ databases">
        <title>Deep metagenomics examines the oral microbiome during advanced dental caries in children, revealing novel taxa and co-occurrences with host molecules.</title>
        <authorList>
            <person name="Baker J.L."/>
            <person name="Morton J.T."/>
            <person name="Dinis M."/>
            <person name="Alvarez R."/>
            <person name="Tran N.C."/>
            <person name="Knight R."/>
            <person name="Edlund A."/>
        </authorList>
    </citation>
    <scope>NUCLEOTIDE SEQUENCE</scope>
    <source>
        <strain evidence="2">JCVI_32_bin.24</strain>
    </source>
</reference>
<dbReference type="Proteomes" id="UP000718593">
    <property type="component" value="Unassembled WGS sequence"/>
</dbReference>
<protein>
    <submittedName>
        <fullName evidence="2">Uncharacterized protein</fullName>
    </submittedName>
</protein>
<keyword evidence="1" id="KW-0812">Transmembrane</keyword>
<keyword evidence="1" id="KW-1133">Transmembrane helix</keyword>
<evidence type="ECO:0000313" key="3">
    <source>
        <dbReference type="Proteomes" id="UP000718593"/>
    </source>
</evidence>
<dbReference type="EMBL" id="JABZMI010000219">
    <property type="protein sequence ID" value="MBF1165510.1"/>
    <property type="molecule type" value="Genomic_DNA"/>
</dbReference>
<gene>
    <name evidence="2" type="ORF">HXL68_10755</name>
</gene>
<feature type="transmembrane region" description="Helical" evidence="1">
    <location>
        <begin position="57"/>
        <end position="75"/>
    </location>
</feature>
<evidence type="ECO:0000256" key="1">
    <source>
        <dbReference type="SAM" id="Phobius"/>
    </source>
</evidence>
<name>A0A930G040_9RHOO</name>
<comment type="caution">
    <text evidence="2">The sequence shown here is derived from an EMBL/GenBank/DDBJ whole genome shotgun (WGS) entry which is preliminary data.</text>
</comment>
<dbReference type="AlphaFoldDB" id="A0A930G040"/>
<organism evidence="2 3">
    <name type="scientific">Dechloromonas agitata</name>
    <dbReference type="NCBI Taxonomy" id="73030"/>
    <lineage>
        <taxon>Bacteria</taxon>
        <taxon>Pseudomonadati</taxon>
        <taxon>Pseudomonadota</taxon>
        <taxon>Betaproteobacteria</taxon>
        <taxon>Rhodocyclales</taxon>
        <taxon>Azonexaceae</taxon>
        <taxon>Dechloromonas</taxon>
    </lineage>
</organism>
<accession>A0A930G040</accession>
<feature type="transmembrane region" description="Helical" evidence="1">
    <location>
        <begin position="81"/>
        <end position="102"/>
    </location>
</feature>